<feature type="region of interest" description="Disordered" evidence="1">
    <location>
        <begin position="97"/>
        <end position="119"/>
    </location>
</feature>
<accession>A0A836BU22</accession>
<evidence type="ECO:0000256" key="1">
    <source>
        <dbReference type="SAM" id="MobiDB-lite"/>
    </source>
</evidence>
<protein>
    <submittedName>
        <fullName evidence="2">Uncharacterized protein</fullName>
    </submittedName>
</protein>
<dbReference type="Gene3D" id="1.10.287.1490">
    <property type="match status" value="1"/>
</dbReference>
<comment type="caution">
    <text evidence="2">The sequence shown here is derived from an EMBL/GenBank/DDBJ whole genome shotgun (WGS) entry which is preliminary data.</text>
</comment>
<dbReference type="OrthoDB" id="545290at2759"/>
<proteinExistence type="predicted"/>
<keyword evidence="3" id="KW-1185">Reference proteome</keyword>
<name>A0A836BU22_9CHLO</name>
<feature type="compositionally biased region" description="Polar residues" evidence="1">
    <location>
        <begin position="17"/>
        <end position="40"/>
    </location>
</feature>
<sequence length="178" mass="18483">MAKKKGGNKGGPKPAAESSNPALEQENSSSNVAAEPSETSVAAEPSPRSNEAQSAPAVSSGEDSEALRQQLQEKDAEIARQKAELAAQREEIARLKSQLANSGSTGSAAVTTDTGKHSDQLEHLQQRIASLKAEQAEADAAREQAWRQLKSVVSDIARLAAPDAMMKAGTPTAANAVA</sequence>
<evidence type="ECO:0000313" key="3">
    <source>
        <dbReference type="Proteomes" id="UP000612055"/>
    </source>
</evidence>
<feature type="region of interest" description="Disordered" evidence="1">
    <location>
        <begin position="1"/>
        <end position="75"/>
    </location>
</feature>
<feature type="compositionally biased region" description="Polar residues" evidence="1">
    <location>
        <begin position="47"/>
        <end position="57"/>
    </location>
</feature>
<gene>
    <name evidence="2" type="ORF">HYH03_012327</name>
</gene>
<reference evidence="2" key="1">
    <citation type="journal article" date="2020" name="bioRxiv">
        <title>Comparative genomics of Chlamydomonas.</title>
        <authorList>
            <person name="Craig R.J."/>
            <person name="Hasan A.R."/>
            <person name="Ness R.W."/>
            <person name="Keightley P.D."/>
        </authorList>
    </citation>
    <scope>NUCLEOTIDE SEQUENCE</scope>
    <source>
        <strain evidence="2">CCAP 11/70</strain>
    </source>
</reference>
<evidence type="ECO:0000313" key="2">
    <source>
        <dbReference type="EMBL" id="KAG2489101.1"/>
    </source>
</evidence>
<organism evidence="2 3">
    <name type="scientific">Edaphochlamys debaryana</name>
    <dbReference type="NCBI Taxonomy" id="47281"/>
    <lineage>
        <taxon>Eukaryota</taxon>
        <taxon>Viridiplantae</taxon>
        <taxon>Chlorophyta</taxon>
        <taxon>core chlorophytes</taxon>
        <taxon>Chlorophyceae</taxon>
        <taxon>CS clade</taxon>
        <taxon>Chlamydomonadales</taxon>
        <taxon>Chlamydomonadales incertae sedis</taxon>
        <taxon>Edaphochlamys</taxon>
    </lineage>
</organism>
<dbReference type="EMBL" id="JAEHOE010000076">
    <property type="protein sequence ID" value="KAG2489101.1"/>
    <property type="molecule type" value="Genomic_DNA"/>
</dbReference>
<dbReference type="Proteomes" id="UP000612055">
    <property type="component" value="Unassembled WGS sequence"/>
</dbReference>
<feature type="compositionally biased region" description="Polar residues" evidence="1">
    <location>
        <begin position="98"/>
        <end position="113"/>
    </location>
</feature>
<dbReference type="AlphaFoldDB" id="A0A836BU22"/>